<evidence type="ECO:0000313" key="3">
    <source>
        <dbReference type="Proteomes" id="UP000027586"/>
    </source>
</evidence>
<keyword evidence="3" id="KW-1185">Reference proteome</keyword>
<keyword evidence="1" id="KW-0732">Signal</keyword>
<protein>
    <submittedName>
        <fullName evidence="2">Uncharacterized protein</fullName>
    </submittedName>
</protein>
<organism evidence="2 3">
    <name type="scientific">Lichtheimia corymbifera JMRC:FSU:9682</name>
    <dbReference type="NCBI Taxonomy" id="1263082"/>
    <lineage>
        <taxon>Eukaryota</taxon>
        <taxon>Fungi</taxon>
        <taxon>Fungi incertae sedis</taxon>
        <taxon>Mucoromycota</taxon>
        <taxon>Mucoromycotina</taxon>
        <taxon>Mucoromycetes</taxon>
        <taxon>Mucorales</taxon>
        <taxon>Lichtheimiaceae</taxon>
        <taxon>Lichtheimia</taxon>
    </lineage>
</organism>
<dbReference type="AlphaFoldDB" id="A0A068S6M3"/>
<feature type="chain" id="PRO_5001655558" evidence="1">
    <location>
        <begin position="18"/>
        <end position="169"/>
    </location>
</feature>
<sequence length="169" mass="16570">MKFTAVALAAVASIAAASPAIVKRDETVTNTVVEDGTSVVQVIEYINGGATTTTTATTTVVETTTSESALLDIGEDEISSLLDRLFPTGAPEPSSSGSQGPIGSIVSDVTDAAGDLVSDVTDLAGDAISDVTDAVGDAISDVTKAAGDLLSDVGGAVSDVADAILPGGV</sequence>
<accession>A0A068S6M3</accession>
<feature type="signal peptide" evidence="1">
    <location>
        <begin position="1"/>
        <end position="17"/>
    </location>
</feature>
<dbReference type="EMBL" id="CBTN010000046">
    <property type="protein sequence ID" value="CDH57472.1"/>
    <property type="molecule type" value="Genomic_DNA"/>
</dbReference>
<evidence type="ECO:0000256" key="1">
    <source>
        <dbReference type="SAM" id="SignalP"/>
    </source>
</evidence>
<proteinExistence type="predicted"/>
<reference evidence="2" key="1">
    <citation type="submission" date="2013-08" db="EMBL/GenBank/DDBJ databases">
        <title>Gene expansion shapes genome architecture in the human pathogen Lichtheimia corymbifera: an evolutionary genomics analysis in the ancient terrestrial Mucorales (Mucoromycotina).</title>
        <authorList>
            <person name="Schwartze V.U."/>
            <person name="Winter S."/>
            <person name="Shelest E."/>
            <person name="Marcet-Houben M."/>
            <person name="Horn F."/>
            <person name="Wehner S."/>
            <person name="Hoffmann K."/>
            <person name="Riege K."/>
            <person name="Sammeth M."/>
            <person name="Nowrousian M."/>
            <person name="Valiante V."/>
            <person name="Linde J."/>
            <person name="Jacobsen I.D."/>
            <person name="Marz M."/>
            <person name="Brakhage A.A."/>
            <person name="Gabaldon T."/>
            <person name="Bocker S."/>
            <person name="Voigt K."/>
        </authorList>
    </citation>
    <scope>NUCLEOTIDE SEQUENCE [LARGE SCALE GENOMIC DNA]</scope>
    <source>
        <strain evidence="2">FSU 9682</strain>
    </source>
</reference>
<gene>
    <name evidence="2" type="ORF">LCOR_08404.1</name>
</gene>
<dbReference type="VEuPathDB" id="FungiDB:LCOR_08404.1"/>
<name>A0A068S6M3_9FUNG</name>
<dbReference type="OrthoDB" id="2284598at2759"/>
<dbReference type="Proteomes" id="UP000027586">
    <property type="component" value="Unassembled WGS sequence"/>
</dbReference>
<evidence type="ECO:0000313" key="2">
    <source>
        <dbReference type="EMBL" id="CDH57472.1"/>
    </source>
</evidence>
<comment type="caution">
    <text evidence="2">The sequence shown here is derived from an EMBL/GenBank/DDBJ whole genome shotgun (WGS) entry which is preliminary data.</text>
</comment>